<evidence type="ECO:0000313" key="3">
    <source>
        <dbReference type="Proteomes" id="UP001651158"/>
    </source>
</evidence>
<dbReference type="Proteomes" id="UP001651158">
    <property type="component" value="Unassembled WGS sequence"/>
</dbReference>
<feature type="region of interest" description="Disordered" evidence="1">
    <location>
        <begin position="1"/>
        <end position="67"/>
    </location>
</feature>
<accession>A0ABR4QN20</accession>
<comment type="caution">
    <text evidence="2">The sequence shown here is derived from an EMBL/GenBank/DDBJ whole genome shotgun (WGS) entry which is preliminary data.</text>
</comment>
<feature type="compositionally biased region" description="Polar residues" evidence="1">
    <location>
        <begin position="20"/>
        <end position="39"/>
    </location>
</feature>
<reference evidence="2 3" key="1">
    <citation type="journal article" date="2022" name="Front. Cell. Infect. Microbiol.">
        <title>The Genomes of Two Strains of Taenia crassiceps the Animal Model for the Study of Human Cysticercosis.</title>
        <authorList>
            <person name="Bobes R.J."/>
            <person name="Estrada K."/>
            <person name="Rios-Valencia D.G."/>
            <person name="Calderon-Gallegos A."/>
            <person name="de la Torre P."/>
            <person name="Carrero J.C."/>
            <person name="Sanchez-Flores A."/>
            <person name="Laclette J.P."/>
        </authorList>
    </citation>
    <scope>NUCLEOTIDE SEQUENCE [LARGE SCALE GENOMIC DNA]</scope>
    <source>
        <strain evidence="2">WFUcys</strain>
    </source>
</reference>
<sequence>MLSRFKPTSIADTYARMRTNEGTTKTISNHSHSQTSSTRLVEEGDPAWQGNIENDGRPSRPKIAHGL</sequence>
<proteinExistence type="predicted"/>
<keyword evidence="3" id="KW-1185">Reference proteome</keyword>
<evidence type="ECO:0000256" key="1">
    <source>
        <dbReference type="SAM" id="MobiDB-lite"/>
    </source>
</evidence>
<name>A0ABR4QN20_9CEST</name>
<organism evidence="2 3">
    <name type="scientific">Taenia crassiceps</name>
    <dbReference type="NCBI Taxonomy" id="6207"/>
    <lineage>
        <taxon>Eukaryota</taxon>
        <taxon>Metazoa</taxon>
        <taxon>Spiralia</taxon>
        <taxon>Lophotrochozoa</taxon>
        <taxon>Platyhelminthes</taxon>
        <taxon>Cestoda</taxon>
        <taxon>Eucestoda</taxon>
        <taxon>Cyclophyllidea</taxon>
        <taxon>Taeniidae</taxon>
        <taxon>Taenia</taxon>
    </lineage>
</organism>
<dbReference type="EMBL" id="JAKROA010000002">
    <property type="protein sequence ID" value="KAL5111029.1"/>
    <property type="molecule type" value="Genomic_DNA"/>
</dbReference>
<evidence type="ECO:0000313" key="2">
    <source>
        <dbReference type="EMBL" id="KAL5111029.1"/>
    </source>
</evidence>
<protein>
    <submittedName>
        <fullName evidence="2">Uncharacterized protein</fullName>
    </submittedName>
</protein>
<gene>
    <name evidence="2" type="ORF">TcWFU_010230</name>
</gene>